<dbReference type="AlphaFoldDB" id="A0A7W7AIE2"/>
<proteinExistence type="predicted"/>
<protein>
    <submittedName>
        <fullName evidence="4">CBS domain-containing protein</fullName>
    </submittedName>
</protein>
<accession>A0A7W7AIE2</accession>
<dbReference type="Proteomes" id="UP000574769">
    <property type="component" value="Unassembled WGS sequence"/>
</dbReference>
<dbReference type="InterPro" id="IPR046342">
    <property type="entry name" value="CBS_dom_sf"/>
</dbReference>
<feature type="domain" description="CBS" evidence="3">
    <location>
        <begin position="9"/>
        <end position="68"/>
    </location>
</feature>
<dbReference type="PROSITE" id="PS51371">
    <property type="entry name" value="CBS"/>
    <property type="match status" value="2"/>
</dbReference>
<dbReference type="Pfam" id="PF00571">
    <property type="entry name" value="CBS"/>
    <property type="match status" value="2"/>
</dbReference>
<keyword evidence="5" id="KW-1185">Reference proteome</keyword>
<dbReference type="RefSeq" id="WP_184113611.1">
    <property type="nucleotide sequence ID" value="NZ_JACHNY010000003.1"/>
</dbReference>
<evidence type="ECO:0000313" key="4">
    <source>
        <dbReference type="EMBL" id="MBB4617605.1"/>
    </source>
</evidence>
<name>A0A7W7AIE2_9SPHN</name>
<evidence type="ECO:0000256" key="2">
    <source>
        <dbReference type="PROSITE-ProRule" id="PRU00703"/>
    </source>
</evidence>
<feature type="domain" description="CBS" evidence="3">
    <location>
        <begin position="74"/>
        <end position="130"/>
    </location>
</feature>
<dbReference type="InterPro" id="IPR044725">
    <property type="entry name" value="CBSX3_CBS_dom"/>
</dbReference>
<organism evidence="4 5">
    <name type="scientific">Sphingomonas abaci</name>
    <dbReference type="NCBI Taxonomy" id="237611"/>
    <lineage>
        <taxon>Bacteria</taxon>
        <taxon>Pseudomonadati</taxon>
        <taxon>Pseudomonadota</taxon>
        <taxon>Alphaproteobacteria</taxon>
        <taxon>Sphingomonadales</taxon>
        <taxon>Sphingomonadaceae</taxon>
        <taxon>Sphingomonas</taxon>
    </lineage>
</organism>
<dbReference type="SUPFAM" id="SSF54631">
    <property type="entry name" value="CBS-domain pair"/>
    <property type="match status" value="1"/>
</dbReference>
<comment type="caution">
    <text evidence="4">The sequence shown here is derived from an EMBL/GenBank/DDBJ whole genome shotgun (WGS) entry which is preliminary data.</text>
</comment>
<dbReference type="PANTHER" id="PTHR43080">
    <property type="entry name" value="CBS DOMAIN-CONTAINING PROTEIN CBSX3, MITOCHONDRIAL"/>
    <property type="match status" value="1"/>
</dbReference>
<keyword evidence="1 2" id="KW-0129">CBS domain</keyword>
<dbReference type="CDD" id="cd04623">
    <property type="entry name" value="CBS_pair_bac_euk"/>
    <property type="match status" value="1"/>
</dbReference>
<evidence type="ECO:0000313" key="5">
    <source>
        <dbReference type="Proteomes" id="UP000574769"/>
    </source>
</evidence>
<dbReference type="PANTHER" id="PTHR43080:SF2">
    <property type="entry name" value="CBS DOMAIN-CONTAINING PROTEIN"/>
    <property type="match status" value="1"/>
</dbReference>
<evidence type="ECO:0000256" key="1">
    <source>
        <dbReference type="ARBA" id="ARBA00023122"/>
    </source>
</evidence>
<reference evidence="4 5" key="1">
    <citation type="submission" date="2020-08" db="EMBL/GenBank/DDBJ databases">
        <title>Genomic Encyclopedia of Type Strains, Phase IV (KMG-IV): sequencing the most valuable type-strain genomes for metagenomic binning, comparative biology and taxonomic classification.</title>
        <authorList>
            <person name="Goeker M."/>
        </authorList>
    </citation>
    <scope>NUCLEOTIDE SEQUENCE [LARGE SCALE GENOMIC DNA]</scope>
    <source>
        <strain evidence="4 5">DSM 15867</strain>
    </source>
</reference>
<dbReference type="InterPro" id="IPR051257">
    <property type="entry name" value="Diverse_CBS-Domain"/>
</dbReference>
<dbReference type="EMBL" id="JACHNY010000003">
    <property type="protein sequence ID" value="MBB4617605.1"/>
    <property type="molecule type" value="Genomic_DNA"/>
</dbReference>
<dbReference type="InterPro" id="IPR000644">
    <property type="entry name" value="CBS_dom"/>
</dbReference>
<dbReference type="Gene3D" id="3.10.580.10">
    <property type="entry name" value="CBS-domain"/>
    <property type="match status" value="1"/>
</dbReference>
<gene>
    <name evidence="4" type="ORF">GGQ96_001733</name>
</gene>
<sequence>MTIAAILGKDPVPVVTIRRDATVARAVDLLVQHRIGAVPVMDGDTVAGILSERDVVRLLARDREALDEPVDSVMTAPAITVGRAEPVIGALSLMTRRRIRHLPVVEDGRLVGLVSIGDLVKYRIDRIEAEAAAMRDYIQSA</sequence>
<evidence type="ECO:0000259" key="3">
    <source>
        <dbReference type="PROSITE" id="PS51371"/>
    </source>
</evidence>
<dbReference type="SMART" id="SM00116">
    <property type="entry name" value="CBS"/>
    <property type="match status" value="2"/>
</dbReference>